<organism evidence="1 2">
    <name type="scientific">Marinobacterium maritimum</name>
    <dbReference type="NCBI Taxonomy" id="500162"/>
    <lineage>
        <taxon>Bacteria</taxon>
        <taxon>Pseudomonadati</taxon>
        <taxon>Pseudomonadota</taxon>
        <taxon>Gammaproteobacteria</taxon>
        <taxon>Oceanospirillales</taxon>
        <taxon>Oceanospirillaceae</taxon>
        <taxon>Marinobacterium</taxon>
    </lineage>
</organism>
<evidence type="ECO:0008006" key="3">
    <source>
        <dbReference type="Google" id="ProtNLM"/>
    </source>
</evidence>
<reference evidence="2" key="1">
    <citation type="journal article" date="2019" name="Int. J. Syst. Evol. Microbiol.">
        <title>The Global Catalogue of Microorganisms (GCM) 10K type strain sequencing project: providing services to taxonomists for standard genome sequencing and annotation.</title>
        <authorList>
            <consortium name="The Broad Institute Genomics Platform"/>
            <consortium name="The Broad Institute Genome Sequencing Center for Infectious Disease"/>
            <person name="Wu L."/>
            <person name="Ma J."/>
        </authorList>
    </citation>
    <scope>NUCLEOTIDE SEQUENCE [LARGE SCALE GENOMIC DNA]</scope>
    <source>
        <strain evidence="2">JCM 15134</strain>
    </source>
</reference>
<dbReference type="Proteomes" id="UP001499915">
    <property type="component" value="Unassembled WGS sequence"/>
</dbReference>
<dbReference type="Gene3D" id="1.25.40.10">
    <property type="entry name" value="Tetratricopeptide repeat domain"/>
    <property type="match status" value="1"/>
</dbReference>
<evidence type="ECO:0000313" key="1">
    <source>
        <dbReference type="EMBL" id="GAA0701182.1"/>
    </source>
</evidence>
<comment type="caution">
    <text evidence="1">The sequence shown here is derived from an EMBL/GenBank/DDBJ whole genome shotgun (WGS) entry which is preliminary data.</text>
</comment>
<protein>
    <recommendedName>
        <fullName evidence="3">Sel1 repeat family protein</fullName>
    </recommendedName>
</protein>
<evidence type="ECO:0000313" key="2">
    <source>
        <dbReference type="Proteomes" id="UP001499915"/>
    </source>
</evidence>
<proteinExistence type="predicted"/>
<dbReference type="InterPro" id="IPR011990">
    <property type="entry name" value="TPR-like_helical_dom_sf"/>
</dbReference>
<dbReference type="SUPFAM" id="SSF81901">
    <property type="entry name" value="HCP-like"/>
    <property type="match status" value="1"/>
</dbReference>
<name>A0ABP3TGP6_9GAMM</name>
<accession>A0ABP3TGP6</accession>
<sequence length="267" mass="29779">MLVLLLSGCSVLETQPDRTAEQKMPQQEVKRLLAQPYIDPLTDYLKQHRRDAQRRSVLKSVAVERDRRCEQVAQRYAQRAKTDTVLSRYRKGYEYSCPEQVKAFAELVVKAQNSRQPEPASDLEHRTAAVAAIELATRDDKAAANECYLLAQIHNHADAISACSVPARSGDLKAQRALADSLTALQRFDEARGWLLKAAQQHDIQAQIRLAEMSLNAQTGAADPAQAWAWYRQAGDAAQAASLEAGLTPQQRQQALQRVRKQLDAGH</sequence>
<dbReference type="EMBL" id="BAAAET010000006">
    <property type="protein sequence ID" value="GAA0701182.1"/>
    <property type="molecule type" value="Genomic_DNA"/>
</dbReference>
<gene>
    <name evidence="1" type="ORF">GCM10009104_32900</name>
</gene>
<keyword evidence="2" id="KW-1185">Reference proteome</keyword>